<protein>
    <submittedName>
        <fullName evidence="3">Acyltransferase</fullName>
    </submittedName>
</protein>
<keyword evidence="1" id="KW-0812">Transmembrane</keyword>
<accession>A0ABS0J109</accession>
<name>A0ABS0J109_9BACT</name>
<proteinExistence type="predicted"/>
<evidence type="ECO:0000313" key="3">
    <source>
        <dbReference type="EMBL" id="MBG3875847.1"/>
    </source>
</evidence>
<keyword evidence="4" id="KW-1185">Reference proteome</keyword>
<evidence type="ECO:0000313" key="4">
    <source>
        <dbReference type="Proteomes" id="UP001194469"/>
    </source>
</evidence>
<evidence type="ECO:0000259" key="2">
    <source>
        <dbReference type="Pfam" id="PF01757"/>
    </source>
</evidence>
<feature type="transmembrane region" description="Helical" evidence="1">
    <location>
        <begin position="136"/>
        <end position="162"/>
    </location>
</feature>
<dbReference type="InterPro" id="IPR002656">
    <property type="entry name" value="Acyl_transf_3_dom"/>
</dbReference>
<evidence type="ECO:0000256" key="1">
    <source>
        <dbReference type="SAM" id="Phobius"/>
    </source>
</evidence>
<dbReference type="EMBL" id="VRYY01000043">
    <property type="protein sequence ID" value="MBG3875847.1"/>
    <property type="molecule type" value="Genomic_DNA"/>
</dbReference>
<reference evidence="3 4" key="1">
    <citation type="submission" date="2019-08" db="EMBL/GenBank/DDBJ databases">
        <authorList>
            <person name="Luo N."/>
        </authorList>
    </citation>
    <scope>NUCLEOTIDE SEQUENCE [LARGE SCALE GENOMIC DNA]</scope>
    <source>
        <strain evidence="3 4">NCIMB 9442</strain>
    </source>
</reference>
<dbReference type="Proteomes" id="UP001194469">
    <property type="component" value="Unassembled WGS sequence"/>
</dbReference>
<sequence>MGLIRILLALAVVGTHCNSHPLLKFVGGLVAVQAFFVISGFYMAMIIDTYDSAKTFWISRYMRLYPTYIVCAMLTLFLLHGVQNYLAQITTLPNLATIFIAFTNTTILFQDITMFLGIDNNALSFFKYFGDSSPPLYAFLLIPQGWTLGLEISFYILAPYILKVLRRLMWNS</sequence>
<gene>
    <name evidence="3" type="ORF">FVW20_02100</name>
</gene>
<keyword evidence="3" id="KW-0808">Transferase</keyword>
<feature type="domain" description="Acyltransferase 3" evidence="2">
    <location>
        <begin position="3"/>
        <end position="170"/>
    </location>
</feature>
<keyword evidence="1" id="KW-0472">Membrane</keyword>
<dbReference type="GO" id="GO:0016746">
    <property type="term" value="F:acyltransferase activity"/>
    <property type="evidence" value="ECO:0007669"/>
    <property type="project" value="UniProtKB-KW"/>
</dbReference>
<dbReference type="Pfam" id="PF01757">
    <property type="entry name" value="Acyl_transf_3"/>
    <property type="match status" value="1"/>
</dbReference>
<dbReference type="PANTHER" id="PTHR23028:SF53">
    <property type="entry name" value="ACYL_TRANSF_3 DOMAIN-CONTAINING PROTEIN"/>
    <property type="match status" value="1"/>
</dbReference>
<dbReference type="InterPro" id="IPR050879">
    <property type="entry name" value="Acyltransferase_3"/>
</dbReference>
<feature type="transmembrane region" description="Helical" evidence="1">
    <location>
        <begin position="95"/>
        <end position="116"/>
    </location>
</feature>
<comment type="caution">
    <text evidence="3">The sequence shown here is derived from an EMBL/GenBank/DDBJ whole genome shotgun (WGS) entry which is preliminary data.</text>
</comment>
<feature type="transmembrane region" description="Helical" evidence="1">
    <location>
        <begin position="29"/>
        <end position="50"/>
    </location>
</feature>
<dbReference type="PANTHER" id="PTHR23028">
    <property type="entry name" value="ACETYLTRANSFERASE"/>
    <property type="match status" value="1"/>
</dbReference>
<organism evidence="3 4">
    <name type="scientific">Nitratidesulfovibrio oxamicus</name>
    <dbReference type="NCBI Taxonomy" id="32016"/>
    <lineage>
        <taxon>Bacteria</taxon>
        <taxon>Pseudomonadati</taxon>
        <taxon>Thermodesulfobacteriota</taxon>
        <taxon>Desulfovibrionia</taxon>
        <taxon>Desulfovibrionales</taxon>
        <taxon>Desulfovibrionaceae</taxon>
        <taxon>Nitratidesulfovibrio</taxon>
    </lineage>
</organism>
<dbReference type="RefSeq" id="WP_196608090.1">
    <property type="nucleotide sequence ID" value="NZ_VRYY01000043.1"/>
</dbReference>
<keyword evidence="3" id="KW-0012">Acyltransferase</keyword>
<keyword evidence="1" id="KW-1133">Transmembrane helix</keyword>
<feature type="transmembrane region" description="Helical" evidence="1">
    <location>
        <begin position="62"/>
        <end position="83"/>
    </location>
</feature>